<name>A0A318NWQ3_SERPL</name>
<evidence type="ECO:0000313" key="2">
    <source>
        <dbReference type="Proteomes" id="UP000248196"/>
    </source>
</evidence>
<sequence length="98" mass="11296">MRQPKRFTLHRAMREYSYLVAKTKQSRHPTLSQLNSRRLQAAQYVIALALIQGKADIWRWLADEASTAPAEIPFSFSTTDAWMMMLDIQHIISFGGEV</sequence>
<gene>
    <name evidence="1" type="ORF">CT690_15910</name>
</gene>
<reference evidence="1 2" key="1">
    <citation type="submission" date="2017-11" db="EMBL/GenBank/DDBJ databases">
        <title>Genome sequence of the oocydin A producing rhizobacterium Serratia plymuthica 4Rx5.</title>
        <authorList>
            <person name="Matilla M.A."/>
            <person name="Udaondo Z."/>
            <person name="Salmond G.P.C."/>
        </authorList>
    </citation>
    <scope>NUCLEOTIDE SEQUENCE [LARGE SCALE GENOMIC DNA]</scope>
    <source>
        <strain evidence="1 2">4Rx5</strain>
    </source>
</reference>
<protein>
    <submittedName>
        <fullName evidence="1">Uncharacterized protein</fullName>
    </submittedName>
</protein>
<dbReference type="EMBL" id="PESE01000004">
    <property type="protein sequence ID" value="PYD38361.1"/>
    <property type="molecule type" value="Genomic_DNA"/>
</dbReference>
<dbReference type="AlphaFoldDB" id="A0A318NWQ3"/>
<evidence type="ECO:0000313" key="1">
    <source>
        <dbReference type="EMBL" id="PYD38361.1"/>
    </source>
</evidence>
<proteinExistence type="predicted"/>
<organism evidence="1 2">
    <name type="scientific">Serratia plymuthica</name>
    <dbReference type="NCBI Taxonomy" id="82996"/>
    <lineage>
        <taxon>Bacteria</taxon>
        <taxon>Pseudomonadati</taxon>
        <taxon>Pseudomonadota</taxon>
        <taxon>Gammaproteobacteria</taxon>
        <taxon>Enterobacterales</taxon>
        <taxon>Yersiniaceae</taxon>
        <taxon>Serratia</taxon>
    </lineage>
</organism>
<accession>A0A318NWQ3</accession>
<comment type="caution">
    <text evidence="1">The sequence shown here is derived from an EMBL/GenBank/DDBJ whole genome shotgun (WGS) entry which is preliminary data.</text>
</comment>
<dbReference type="OrthoDB" id="9865320at2"/>
<dbReference type="Proteomes" id="UP000248196">
    <property type="component" value="Unassembled WGS sequence"/>
</dbReference>
<dbReference type="RefSeq" id="WP_041417203.1">
    <property type="nucleotide sequence ID" value="NZ_PESE01000004.1"/>
</dbReference>